<comment type="caution">
    <text evidence="6">The sequence shown here is derived from an EMBL/GenBank/DDBJ whole genome shotgun (WGS) entry which is preliminary data.</text>
</comment>
<feature type="region of interest" description="Disordered" evidence="4">
    <location>
        <begin position="59"/>
        <end position="87"/>
    </location>
</feature>
<evidence type="ECO:0000313" key="7">
    <source>
        <dbReference type="Proteomes" id="UP001153387"/>
    </source>
</evidence>
<dbReference type="InterPro" id="IPR014036">
    <property type="entry name" value="DeoR-like_C"/>
</dbReference>
<dbReference type="InterPro" id="IPR037171">
    <property type="entry name" value="NagB/RpiA_transferase-like"/>
</dbReference>
<evidence type="ECO:0000256" key="2">
    <source>
        <dbReference type="ARBA" id="ARBA00023125"/>
    </source>
</evidence>
<dbReference type="Gene3D" id="1.10.10.10">
    <property type="entry name" value="Winged helix-like DNA-binding domain superfamily/Winged helix DNA-binding domain"/>
    <property type="match status" value="1"/>
</dbReference>
<dbReference type="SUPFAM" id="SSF100950">
    <property type="entry name" value="NagB/RpiA/CoA transferase-like"/>
    <property type="match status" value="1"/>
</dbReference>
<accession>A0A9X4KN42</accession>
<dbReference type="InterPro" id="IPR036390">
    <property type="entry name" value="WH_DNA-bd_sf"/>
</dbReference>
<dbReference type="Proteomes" id="UP001153387">
    <property type="component" value="Unassembled WGS sequence"/>
</dbReference>
<evidence type="ECO:0000256" key="1">
    <source>
        <dbReference type="ARBA" id="ARBA00023015"/>
    </source>
</evidence>
<dbReference type="SMART" id="SM00345">
    <property type="entry name" value="HTH_GNTR"/>
    <property type="match status" value="1"/>
</dbReference>
<dbReference type="GO" id="GO:0003700">
    <property type="term" value="F:DNA-binding transcription factor activity"/>
    <property type="evidence" value="ECO:0007669"/>
    <property type="project" value="InterPro"/>
</dbReference>
<evidence type="ECO:0000256" key="3">
    <source>
        <dbReference type="ARBA" id="ARBA00023163"/>
    </source>
</evidence>
<dbReference type="InterPro" id="IPR018356">
    <property type="entry name" value="Tscrpt_reg_HTH_DeoR_CS"/>
</dbReference>
<keyword evidence="2 6" id="KW-0238">DNA-binding</keyword>
<dbReference type="InterPro" id="IPR036388">
    <property type="entry name" value="WH-like_DNA-bd_sf"/>
</dbReference>
<evidence type="ECO:0000259" key="5">
    <source>
        <dbReference type="PROSITE" id="PS51000"/>
    </source>
</evidence>
<organism evidence="6 7">
    <name type="scientific">Cohnella ginsengisoli</name>
    <dbReference type="NCBI Taxonomy" id="425004"/>
    <lineage>
        <taxon>Bacteria</taxon>
        <taxon>Bacillati</taxon>
        <taxon>Bacillota</taxon>
        <taxon>Bacilli</taxon>
        <taxon>Bacillales</taxon>
        <taxon>Paenibacillaceae</taxon>
        <taxon>Cohnella</taxon>
    </lineage>
</organism>
<dbReference type="RefSeq" id="WP_277568789.1">
    <property type="nucleotide sequence ID" value="NZ_JAPDHZ010000008.1"/>
</dbReference>
<sequence length="270" mass="29764">MLPLQRKQLLIDYLADKGVATMRELSDRFGVSEMTVRRDLNALEQENLIRRSHGGAVYLGTRAEPGQDGQGQDAPGQDEPALTDKQAHNRDVKERLAAYAAQRFVSDGDIVAIENGTTVSPMVDLLGQMNELTLLTNGLDTLNRFRPHAGDRRSAIVCGGILREKSGTFVGPLAEEFFSRYQADTLFLSALGYTPEIGFTDPNLMDTQVKIAMIRAARRVVMLLDSSKIGKRFFAPVAVLKDIDVFVTDAGISREDRELIESSGVELHIV</sequence>
<feature type="compositionally biased region" description="Low complexity" evidence="4">
    <location>
        <begin position="63"/>
        <end position="80"/>
    </location>
</feature>
<dbReference type="AlphaFoldDB" id="A0A9X4KN42"/>
<keyword evidence="3" id="KW-0804">Transcription</keyword>
<dbReference type="InterPro" id="IPR000524">
    <property type="entry name" value="Tscrpt_reg_HTH_GntR"/>
</dbReference>
<dbReference type="Pfam" id="PF00455">
    <property type="entry name" value="DeoRC"/>
    <property type="match status" value="1"/>
</dbReference>
<dbReference type="PROSITE" id="PS51000">
    <property type="entry name" value="HTH_DEOR_2"/>
    <property type="match status" value="1"/>
</dbReference>
<gene>
    <name evidence="6" type="ORF">OMP38_32865</name>
</gene>
<proteinExistence type="predicted"/>
<protein>
    <submittedName>
        <fullName evidence="6">DeoR/GlpR family DNA-binding transcription regulator</fullName>
    </submittedName>
</protein>
<dbReference type="GO" id="GO:0003677">
    <property type="term" value="F:DNA binding"/>
    <property type="evidence" value="ECO:0007669"/>
    <property type="project" value="UniProtKB-KW"/>
</dbReference>
<dbReference type="SUPFAM" id="SSF46785">
    <property type="entry name" value="Winged helix' DNA-binding domain"/>
    <property type="match status" value="1"/>
</dbReference>
<dbReference type="PANTHER" id="PTHR30363">
    <property type="entry name" value="HTH-TYPE TRANSCRIPTIONAL REGULATOR SRLR-RELATED"/>
    <property type="match status" value="1"/>
</dbReference>
<evidence type="ECO:0000313" key="6">
    <source>
        <dbReference type="EMBL" id="MDG0795088.1"/>
    </source>
</evidence>
<dbReference type="PRINTS" id="PR00037">
    <property type="entry name" value="HTHLACR"/>
</dbReference>
<dbReference type="InterPro" id="IPR050313">
    <property type="entry name" value="Carb_Metab_HTH_regulators"/>
</dbReference>
<name>A0A9X4KN42_9BACL</name>
<dbReference type="SMART" id="SM01134">
    <property type="entry name" value="DeoRC"/>
    <property type="match status" value="1"/>
</dbReference>
<dbReference type="Pfam" id="PF08220">
    <property type="entry name" value="HTH_DeoR"/>
    <property type="match status" value="1"/>
</dbReference>
<evidence type="ECO:0000256" key="4">
    <source>
        <dbReference type="SAM" id="MobiDB-lite"/>
    </source>
</evidence>
<feature type="domain" description="HTH deoR-type" evidence="5">
    <location>
        <begin position="3"/>
        <end position="58"/>
    </location>
</feature>
<reference evidence="6 7" key="1">
    <citation type="submission" date="2022-10" db="EMBL/GenBank/DDBJ databases">
        <title>Comparative genomic analysis of Cohnella hashimotonis sp. nov., isolated from the International Space Station.</title>
        <authorList>
            <person name="Simpson A."/>
            <person name="Venkateswaran K."/>
        </authorList>
    </citation>
    <scope>NUCLEOTIDE SEQUENCE [LARGE SCALE GENOMIC DNA]</scope>
    <source>
        <strain evidence="6 7">DSM 18997</strain>
    </source>
</reference>
<dbReference type="InterPro" id="IPR001034">
    <property type="entry name" value="DeoR_HTH"/>
</dbReference>
<dbReference type="SMART" id="SM00420">
    <property type="entry name" value="HTH_DEOR"/>
    <property type="match status" value="1"/>
</dbReference>
<dbReference type="PROSITE" id="PS00894">
    <property type="entry name" value="HTH_DEOR_1"/>
    <property type="match status" value="1"/>
</dbReference>
<keyword evidence="1" id="KW-0805">Transcription regulation</keyword>
<dbReference type="PANTHER" id="PTHR30363:SF44">
    <property type="entry name" value="AGA OPERON TRANSCRIPTIONAL REPRESSOR-RELATED"/>
    <property type="match status" value="1"/>
</dbReference>
<keyword evidence="7" id="KW-1185">Reference proteome</keyword>
<dbReference type="EMBL" id="JAPDHZ010000008">
    <property type="protein sequence ID" value="MDG0795088.1"/>
    <property type="molecule type" value="Genomic_DNA"/>
</dbReference>